<dbReference type="HOGENOM" id="CLU_985642_0_0_12"/>
<dbReference type="EMBL" id="CP003282">
    <property type="protein sequence ID" value="AFG38217.1"/>
    <property type="molecule type" value="Genomic_DNA"/>
</dbReference>
<name>H9UL24_SPIAZ</name>
<dbReference type="PATRIC" id="fig|889378.3.peg.2157"/>
<dbReference type="eggNOG" id="ENOG50334ID">
    <property type="taxonomic scope" value="Bacteria"/>
</dbReference>
<dbReference type="KEGG" id="sfc:Spiaf_2181"/>
<proteinExistence type="predicted"/>
<sequence>MTDERHKRAYDAFGPWVTQVTDQFTVPPVFDTAFTYSDDALLVFKIPRPVERRRLSPGTPLYDYLVALYEDRVLVLERNGNAAAAVTILYPDILAIQNSHDLLYSNLILHLRERTLAIPYNSVGQDIIDSCIGLIRDRFAVRTFPLNLEAVHLGAGTHNTFYHNLADRITRDDSNLRLIGCQPGAPVTLGISSLLHRLLPFTRERELQPTMLFCSQREMLLVERTQPMKKPKHADYGYVITCIALERIAGFRLEGPSRYHQDEDIVEATILAGTLAFGCYINHSGNAQQLAQQFNGRTG</sequence>
<evidence type="ECO:0000313" key="2">
    <source>
        <dbReference type="Proteomes" id="UP000007383"/>
    </source>
</evidence>
<evidence type="ECO:0000313" key="1">
    <source>
        <dbReference type="EMBL" id="AFG38217.1"/>
    </source>
</evidence>
<reference evidence="2" key="1">
    <citation type="journal article" date="2013" name="Stand. Genomic Sci.">
        <title>Complete genome sequence of the halophilic bacterium Spirochaeta africana type strain (Z-7692(T)) from the alkaline Lake Magadi in the East African Rift.</title>
        <authorList>
            <person name="Liolos K."/>
            <person name="Abt B."/>
            <person name="Scheuner C."/>
            <person name="Teshima H."/>
            <person name="Held B."/>
            <person name="Lapidus A."/>
            <person name="Nolan M."/>
            <person name="Lucas S."/>
            <person name="Deshpande S."/>
            <person name="Cheng J.F."/>
            <person name="Tapia R."/>
            <person name="Goodwin L.A."/>
            <person name="Pitluck S."/>
            <person name="Pagani I."/>
            <person name="Ivanova N."/>
            <person name="Mavromatis K."/>
            <person name="Mikhailova N."/>
            <person name="Huntemann M."/>
            <person name="Pati A."/>
            <person name="Chen A."/>
            <person name="Palaniappan K."/>
            <person name="Land M."/>
            <person name="Rohde M."/>
            <person name="Tindall B.J."/>
            <person name="Detter J.C."/>
            <person name="Goker M."/>
            <person name="Bristow J."/>
            <person name="Eisen J.A."/>
            <person name="Markowitz V."/>
            <person name="Hugenholtz P."/>
            <person name="Woyke T."/>
            <person name="Klenk H.P."/>
            <person name="Kyrpides N.C."/>
        </authorList>
    </citation>
    <scope>NUCLEOTIDE SEQUENCE</scope>
    <source>
        <strain evidence="2">ATCC 700263 / DSM 8902 / Z-7692</strain>
    </source>
</reference>
<dbReference type="OrthoDB" id="6400670at2"/>
<keyword evidence="2" id="KW-1185">Reference proteome</keyword>
<dbReference type="RefSeq" id="WP_014456200.1">
    <property type="nucleotide sequence ID" value="NC_017098.1"/>
</dbReference>
<accession>H9UL24</accession>
<dbReference type="AlphaFoldDB" id="H9UL24"/>
<dbReference type="Proteomes" id="UP000007383">
    <property type="component" value="Chromosome"/>
</dbReference>
<organism evidence="1 2">
    <name type="scientific">Spirochaeta africana (strain ATCC 700263 / DSM 8902 / Z-7692)</name>
    <dbReference type="NCBI Taxonomy" id="889378"/>
    <lineage>
        <taxon>Bacteria</taxon>
        <taxon>Pseudomonadati</taxon>
        <taxon>Spirochaetota</taxon>
        <taxon>Spirochaetia</taxon>
        <taxon>Spirochaetales</taxon>
        <taxon>Spirochaetaceae</taxon>
        <taxon>Spirochaeta</taxon>
    </lineage>
</organism>
<gene>
    <name evidence="1" type="ordered locus">Spiaf_2181</name>
</gene>
<protein>
    <submittedName>
        <fullName evidence="1">Uncharacterized protein</fullName>
    </submittedName>
</protein>